<keyword evidence="3" id="KW-1185">Reference proteome</keyword>
<dbReference type="EMBL" id="CAJVPQ010004886">
    <property type="protein sequence ID" value="CAG8659969.1"/>
    <property type="molecule type" value="Genomic_DNA"/>
</dbReference>
<protein>
    <submittedName>
        <fullName evidence="2">11688_t:CDS:1</fullName>
    </submittedName>
</protein>
<proteinExistence type="predicted"/>
<evidence type="ECO:0000313" key="2">
    <source>
        <dbReference type="EMBL" id="CAG8659969.1"/>
    </source>
</evidence>
<gene>
    <name evidence="2" type="ORF">FCALED_LOCUS11499</name>
</gene>
<evidence type="ECO:0000313" key="3">
    <source>
        <dbReference type="Proteomes" id="UP000789570"/>
    </source>
</evidence>
<feature type="region of interest" description="Disordered" evidence="1">
    <location>
        <begin position="35"/>
        <end position="89"/>
    </location>
</feature>
<organism evidence="2 3">
    <name type="scientific">Funneliformis caledonium</name>
    <dbReference type="NCBI Taxonomy" id="1117310"/>
    <lineage>
        <taxon>Eukaryota</taxon>
        <taxon>Fungi</taxon>
        <taxon>Fungi incertae sedis</taxon>
        <taxon>Mucoromycota</taxon>
        <taxon>Glomeromycotina</taxon>
        <taxon>Glomeromycetes</taxon>
        <taxon>Glomerales</taxon>
        <taxon>Glomeraceae</taxon>
        <taxon>Funneliformis</taxon>
    </lineage>
</organism>
<reference evidence="2" key="1">
    <citation type="submission" date="2021-06" db="EMBL/GenBank/DDBJ databases">
        <authorList>
            <person name="Kallberg Y."/>
            <person name="Tangrot J."/>
            <person name="Rosling A."/>
        </authorList>
    </citation>
    <scope>NUCLEOTIDE SEQUENCE</scope>
    <source>
        <strain evidence="2">UK204</strain>
    </source>
</reference>
<feature type="compositionally biased region" description="Basic residues" evidence="1">
    <location>
        <begin position="35"/>
        <end position="44"/>
    </location>
</feature>
<feature type="compositionally biased region" description="Polar residues" evidence="1">
    <location>
        <begin position="79"/>
        <end position="89"/>
    </location>
</feature>
<feature type="non-terminal residue" evidence="2">
    <location>
        <position position="1"/>
    </location>
</feature>
<comment type="caution">
    <text evidence="2">The sequence shown here is derived from an EMBL/GenBank/DDBJ whole genome shotgun (WGS) entry which is preliminary data.</text>
</comment>
<evidence type="ECO:0000256" key="1">
    <source>
        <dbReference type="SAM" id="MobiDB-lite"/>
    </source>
</evidence>
<sequence>FDVLDILNQELYNTNENTNESSSSRIINLHLVRSKGRSRNKRFKSSIEMYKDSNKNDSSIQDNDKQSSSQNNNSKGSKVCSNYSASNHI</sequence>
<accession>A0A9N9E4Q3</accession>
<dbReference type="AlphaFoldDB" id="A0A9N9E4Q3"/>
<name>A0A9N9E4Q3_9GLOM</name>
<dbReference type="Proteomes" id="UP000789570">
    <property type="component" value="Unassembled WGS sequence"/>
</dbReference>
<feature type="compositionally biased region" description="Low complexity" evidence="1">
    <location>
        <begin position="56"/>
        <end position="78"/>
    </location>
</feature>